<dbReference type="STRING" id="1797737.A2196_03480"/>
<name>A0A1F5HFS6_9BACT</name>
<organism evidence="1 2">
    <name type="scientific">Candidatus Curtissbacteria bacterium RIFOXYA1_FULL_41_14</name>
    <dbReference type="NCBI Taxonomy" id="1797737"/>
    <lineage>
        <taxon>Bacteria</taxon>
        <taxon>Candidatus Curtissiibacteriota</taxon>
    </lineage>
</organism>
<reference evidence="1 2" key="1">
    <citation type="journal article" date="2016" name="Nat. Commun.">
        <title>Thousands of microbial genomes shed light on interconnected biogeochemical processes in an aquifer system.</title>
        <authorList>
            <person name="Anantharaman K."/>
            <person name="Brown C.T."/>
            <person name="Hug L.A."/>
            <person name="Sharon I."/>
            <person name="Castelle C.J."/>
            <person name="Probst A.J."/>
            <person name="Thomas B.C."/>
            <person name="Singh A."/>
            <person name="Wilkins M.J."/>
            <person name="Karaoz U."/>
            <person name="Brodie E.L."/>
            <person name="Williams K.H."/>
            <person name="Hubbard S.S."/>
            <person name="Banfield J.F."/>
        </authorList>
    </citation>
    <scope>NUCLEOTIDE SEQUENCE [LARGE SCALE GENOMIC DNA]</scope>
</reference>
<dbReference type="SUPFAM" id="SSF109604">
    <property type="entry name" value="HD-domain/PDEase-like"/>
    <property type="match status" value="1"/>
</dbReference>
<evidence type="ECO:0000313" key="2">
    <source>
        <dbReference type="Proteomes" id="UP000176751"/>
    </source>
</evidence>
<evidence type="ECO:0000313" key="1">
    <source>
        <dbReference type="EMBL" id="OGE02896.1"/>
    </source>
</evidence>
<dbReference type="EMBL" id="MFCA01000007">
    <property type="protein sequence ID" value="OGE02896.1"/>
    <property type="molecule type" value="Genomic_DNA"/>
</dbReference>
<protein>
    <recommendedName>
        <fullName evidence="3">HD domain-containing protein</fullName>
    </recommendedName>
</protein>
<gene>
    <name evidence="1" type="ORF">A2196_03480</name>
</gene>
<sequence length="254" mass="29667">MVQTAEILHEERADTRLRLARLAEIGRHIFEQTALVQEREFRQDDVSRVGEFFEKYKQDPHPQLLPSYWEHIDLAGRFARIFGKRLQSKGLQVNPHELEALSMIHDIGRLISPHRYFRTNLVGESLLLRLGVREDVRRKQVPEKQLFGRGGNITNINQLTLGQQVLLFADNMGRKTEDGNLIRFDQLGDLIEQQTRQYQGRVFASERFGIERQVATDKKIILIMNDIKQRLQDQYGIRIDEVREEVSRSKAPVV</sequence>
<accession>A0A1F5HFS6</accession>
<evidence type="ECO:0008006" key="3">
    <source>
        <dbReference type="Google" id="ProtNLM"/>
    </source>
</evidence>
<dbReference type="Proteomes" id="UP000176751">
    <property type="component" value="Unassembled WGS sequence"/>
</dbReference>
<dbReference type="AlphaFoldDB" id="A0A1F5HFS6"/>
<proteinExistence type="predicted"/>
<comment type="caution">
    <text evidence="1">The sequence shown here is derived from an EMBL/GenBank/DDBJ whole genome shotgun (WGS) entry which is preliminary data.</text>
</comment>